<feature type="binding site" evidence="10">
    <location>
        <position position="270"/>
    </location>
    <ligand>
        <name>S-adenosyl-L-methionine</name>
        <dbReference type="ChEBI" id="CHEBI:59789"/>
    </ligand>
</feature>
<dbReference type="PANTHER" id="PTHR22960:SF0">
    <property type="entry name" value="MOLYBDENUM COFACTOR BIOSYNTHESIS PROTEIN 1"/>
    <property type="match status" value="1"/>
</dbReference>
<evidence type="ECO:0000256" key="8">
    <source>
        <dbReference type="ARBA" id="ARBA00023150"/>
    </source>
</evidence>
<dbReference type="AlphaFoldDB" id="A0A543EE01"/>
<name>A0A543EE01_9MICO</name>
<feature type="binding site" evidence="10">
    <location>
        <begin position="338"/>
        <end position="340"/>
    </location>
    <ligand>
        <name>GTP</name>
        <dbReference type="ChEBI" id="CHEBI:37565"/>
    </ligand>
</feature>
<feature type="binding site" evidence="10">
    <location>
        <position position="336"/>
    </location>
    <ligand>
        <name>[4Fe-4S] cluster</name>
        <dbReference type="ChEBI" id="CHEBI:49883"/>
        <label>2</label>
        <note>4Fe-4S-substrate</note>
    </ligand>
</feature>
<dbReference type="SFLD" id="SFLDG01067">
    <property type="entry name" value="SPASM/twitch_domain_containing"/>
    <property type="match status" value="1"/>
</dbReference>
<protein>
    <recommendedName>
        <fullName evidence="10">GTP 3',8-cyclase</fullName>
        <ecNumber evidence="10">4.1.99.22</ecNumber>
    </recommendedName>
    <alternativeName>
        <fullName evidence="10">Molybdenum cofactor biosynthesis protein A</fullName>
    </alternativeName>
</protein>
<dbReference type="Pfam" id="PF04055">
    <property type="entry name" value="Radical_SAM"/>
    <property type="match status" value="1"/>
</dbReference>
<dbReference type="InterPro" id="IPR010505">
    <property type="entry name" value="MoaA_twitch"/>
</dbReference>
<feature type="binding site" evidence="10">
    <location>
        <position position="104"/>
    </location>
    <ligand>
        <name>[4Fe-4S] cluster</name>
        <dbReference type="ChEBI" id="CHEBI:49883"/>
        <label>1</label>
        <note>4Fe-4S-S-AdoMet</note>
    </ligand>
</feature>
<evidence type="ECO:0000256" key="9">
    <source>
        <dbReference type="ARBA" id="ARBA00023239"/>
    </source>
</evidence>
<evidence type="ECO:0000256" key="4">
    <source>
        <dbReference type="ARBA" id="ARBA00022741"/>
    </source>
</evidence>
<dbReference type="PANTHER" id="PTHR22960">
    <property type="entry name" value="MOLYBDOPTERIN COFACTOR SYNTHESIS PROTEIN A"/>
    <property type="match status" value="1"/>
</dbReference>
<dbReference type="InterPro" id="IPR058240">
    <property type="entry name" value="rSAM_sf"/>
</dbReference>
<dbReference type="SFLD" id="SFLDS00029">
    <property type="entry name" value="Radical_SAM"/>
    <property type="match status" value="1"/>
</dbReference>
<dbReference type="EC" id="4.1.99.22" evidence="10"/>
<dbReference type="CDD" id="cd01335">
    <property type="entry name" value="Radical_SAM"/>
    <property type="match status" value="1"/>
</dbReference>
<keyword evidence="6 10" id="KW-0411">Iron-sulfur</keyword>
<gene>
    <name evidence="10" type="primary">moaA</name>
    <name evidence="13" type="ORF">FB391_3535</name>
</gene>
<evidence type="ECO:0000256" key="10">
    <source>
        <dbReference type="HAMAP-Rule" id="MF_01225"/>
    </source>
</evidence>
<comment type="cofactor">
    <cofactor evidence="10">
        <name>[4Fe-4S] cluster</name>
        <dbReference type="ChEBI" id="CHEBI:49883"/>
    </cofactor>
    <text evidence="10">Binds 2 [4Fe-4S] clusters. Binds 1 [4Fe-4S] cluster coordinated with 3 cysteines and an exchangeable S-adenosyl-L-methionine and 1 [4Fe-4S] cluster coordinated with 3 cysteines and the GTP-derived substrate.</text>
</comment>
<feature type="binding site" evidence="10">
    <location>
        <position position="333"/>
    </location>
    <ligand>
        <name>[4Fe-4S] cluster</name>
        <dbReference type="ChEBI" id="CHEBI:49883"/>
        <label>2</label>
        <note>4Fe-4S-substrate</note>
    </ligand>
</feature>
<dbReference type="InterPro" id="IPR050105">
    <property type="entry name" value="MoCo_biosynth_MoaA/MoaC"/>
</dbReference>
<evidence type="ECO:0000259" key="12">
    <source>
        <dbReference type="PROSITE" id="PS51918"/>
    </source>
</evidence>
<feature type="binding site" evidence="10">
    <location>
        <position position="90"/>
    </location>
    <ligand>
        <name>GTP</name>
        <dbReference type="ChEBI" id="CHEBI:37565"/>
    </ligand>
</feature>
<dbReference type="CDD" id="cd21117">
    <property type="entry name" value="Twitch_MoaA"/>
    <property type="match status" value="1"/>
</dbReference>
<feature type="binding site" evidence="10">
    <location>
        <position position="144"/>
    </location>
    <ligand>
        <name>S-adenosyl-L-methionine</name>
        <dbReference type="ChEBI" id="CHEBI:59789"/>
    </ligand>
</feature>
<dbReference type="InterPro" id="IPR013483">
    <property type="entry name" value="MoaA"/>
</dbReference>
<dbReference type="Proteomes" id="UP000320235">
    <property type="component" value="Unassembled WGS sequence"/>
</dbReference>
<dbReference type="SFLD" id="SFLDG01386">
    <property type="entry name" value="main_SPASM_domain-containing"/>
    <property type="match status" value="1"/>
</dbReference>
<feature type="binding site" evidence="10">
    <location>
        <position position="199"/>
    </location>
    <ligand>
        <name>S-adenosyl-L-methionine</name>
        <dbReference type="ChEBI" id="CHEBI:59789"/>
    </ligand>
</feature>
<evidence type="ECO:0000256" key="2">
    <source>
        <dbReference type="ARBA" id="ARBA00022691"/>
    </source>
</evidence>
<dbReference type="GO" id="GO:0005525">
    <property type="term" value="F:GTP binding"/>
    <property type="evidence" value="ECO:0007669"/>
    <property type="project" value="UniProtKB-UniRule"/>
</dbReference>
<feature type="binding site" evidence="10">
    <location>
        <position position="175"/>
    </location>
    <ligand>
        <name>GTP</name>
        <dbReference type="ChEBI" id="CHEBI:37565"/>
    </ligand>
</feature>
<dbReference type="GO" id="GO:0051539">
    <property type="term" value="F:4 iron, 4 sulfur cluster binding"/>
    <property type="evidence" value="ECO:0007669"/>
    <property type="project" value="UniProtKB-UniRule"/>
</dbReference>
<dbReference type="InterPro" id="IPR006638">
    <property type="entry name" value="Elp3/MiaA/NifB-like_rSAM"/>
</dbReference>
<feature type="binding site" evidence="10">
    <location>
        <position position="140"/>
    </location>
    <ligand>
        <name>GTP</name>
        <dbReference type="ChEBI" id="CHEBI:37565"/>
    </ligand>
</feature>
<evidence type="ECO:0000256" key="1">
    <source>
        <dbReference type="ARBA" id="ARBA00022485"/>
    </source>
</evidence>
<proteinExistence type="inferred from homology"/>
<keyword evidence="1 10" id="KW-0004">4Fe-4S</keyword>
<dbReference type="Pfam" id="PF06463">
    <property type="entry name" value="Mob_synth_C"/>
    <property type="match status" value="1"/>
</dbReference>
<sequence length="407" mass="43404">MPPPSQSSRGPARRPAVNNPPPRARPRPARLPSNHGGADGTIGAARVSAVPVTIGKRMPAAAAPVGTGSWPAGPGAPLVDTHGRVHRDLRISLTDRCSLRCTYCMPEQGNEWLAKTSILTLDEIETVARVAAADGITTFRLTGGEPLLRTDIVEVVRRLAAIAGPDGRPVEIAMTTNGIRLRELLPDLVDAGLDRLNVSIDTLRPDRFRDLTRRDRLSDVLDGIAAAAASPLRPLKLNAVAMRGVNDDELVDLVEFAVAHDAQMRFIEQMPLDAGHTWDRSSMVTQDEILGRLAARWTLTPVPGRGGAPAARWTLDGGPDTVGVIASVTAPFCGDCDRLRLTADGQLRNCLFSTTEYDLLPLLRGAADVTTAIDGMLRSCVRGKLPGHAINDPSFLQPARGMNAIGG</sequence>
<keyword evidence="2 10" id="KW-0949">S-adenosyl-L-methionine</keyword>
<feature type="binding site" evidence="10">
    <location>
        <position position="103"/>
    </location>
    <ligand>
        <name>S-adenosyl-L-methionine</name>
        <dbReference type="ChEBI" id="CHEBI:59789"/>
    </ligand>
</feature>
<comment type="caution">
    <text evidence="13">The sequence shown here is derived from an EMBL/GenBank/DDBJ whole genome shotgun (WGS) entry which is preliminary data.</text>
</comment>
<dbReference type="InterPro" id="IPR007197">
    <property type="entry name" value="rSAM"/>
</dbReference>
<keyword evidence="8 10" id="KW-0501">Molybdenum cofactor biosynthesis</keyword>
<feature type="binding site" evidence="10">
    <location>
        <position position="97"/>
    </location>
    <ligand>
        <name>[4Fe-4S] cluster</name>
        <dbReference type="ChEBI" id="CHEBI:49883"/>
        <label>1</label>
        <note>4Fe-4S-S-AdoMet</note>
    </ligand>
</feature>
<evidence type="ECO:0000256" key="3">
    <source>
        <dbReference type="ARBA" id="ARBA00022723"/>
    </source>
</evidence>
<evidence type="ECO:0000256" key="5">
    <source>
        <dbReference type="ARBA" id="ARBA00023004"/>
    </source>
</evidence>
<dbReference type="GO" id="GO:0061798">
    <property type="term" value="F:GTP 3',8'-cyclase activity"/>
    <property type="evidence" value="ECO:0007669"/>
    <property type="project" value="UniProtKB-UniRule"/>
</dbReference>
<feature type="domain" description="Radical SAM core" evidence="12">
    <location>
        <begin position="81"/>
        <end position="310"/>
    </location>
</feature>
<keyword evidence="14" id="KW-1185">Reference proteome</keyword>
<evidence type="ECO:0000256" key="11">
    <source>
        <dbReference type="SAM" id="MobiDB-lite"/>
    </source>
</evidence>
<dbReference type="GO" id="GO:0006777">
    <property type="term" value="P:Mo-molybdopterin cofactor biosynthetic process"/>
    <property type="evidence" value="ECO:0007669"/>
    <property type="project" value="UniProtKB-UniRule"/>
</dbReference>
<dbReference type="GO" id="GO:1904047">
    <property type="term" value="F:S-adenosyl-L-methionine binding"/>
    <property type="evidence" value="ECO:0007669"/>
    <property type="project" value="UniProtKB-UniRule"/>
</dbReference>
<dbReference type="PROSITE" id="PS51918">
    <property type="entry name" value="RADICAL_SAM"/>
    <property type="match status" value="1"/>
</dbReference>
<accession>A0A543EE01</accession>
<dbReference type="InterPro" id="IPR040064">
    <property type="entry name" value="MoaA-like"/>
</dbReference>
<comment type="function">
    <text evidence="10">Catalyzes the cyclization of GTP to (8S)-3',8-cyclo-7,8-dihydroguanosine 5'-triphosphate.</text>
</comment>
<keyword evidence="7 10" id="KW-0342">GTP-binding</keyword>
<evidence type="ECO:0000256" key="7">
    <source>
        <dbReference type="ARBA" id="ARBA00023134"/>
    </source>
</evidence>
<dbReference type="Gene3D" id="3.20.20.70">
    <property type="entry name" value="Aldolase class I"/>
    <property type="match status" value="1"/>
</dbReference>
<organism evidence="13 14">
    <name type="scientific">Microbacterium kyungheense</name>
    <dbReference type="NCBI Taxonomy" id="1263636"/>
    <lineage>
        <taxon>Bacteria</taxon>
        <taxon>Bacillati</taxon>
        <taxon>Actinomycetota</taxon>
        <taxon>Actinomycetes</taxon>
        <taxon>Micrococcales</taxon>
        <taxon>Microbacteriaceae</taxon>
        <taxon>Microbacterium</taxon>
    </lineage>
</organism>
<evidence type="ECO:0000313" key="14">
    <source>
        <dbReference type="Proteomes" id="UP000320235"/>
    </source>
</evidence>
<evidence type="ECO:0000256" key="6">
    <source>
        <dbReference type="ARBA" id="ARBA00023014"/>
    </source>
</evidence>
<keyword evidence="5 10" id="KW-0408">Iron</keyword>
<dbReference type="SMART" id="SM00729">
    <property type="entry name" value="Elp3"/>
    <property type="match status" value="1"/>
</dbReference>
<dbReference type="SUPFAM" id="SSF102114">
    <property type="entry name" value="Radical SAM enzymes"/>
    <property type="match status" value="1"/>
</dbReference>
<evidence type="ECO:0000313" key="13">
    <source>
        <dbReference type="EMBL" id="TQM19699.1"/>
    </source>
</evidence>
<dbReference type="HAMAP" id="MF_01225_B">
    <property type="entry name" value="MoaA_B"/>
    <property type="match status" value="1"/>
</dbReference>
<dbReference type="NCBIfam" id="TIGR02666">
    <property type="entry name" value="moaA"/>
    <property type="match status" value="1"/>
</dbReference>
<keyword evidence="3 10" id="KW-0479">Metal-binding</keyword>
<dbReference type="EMBL" id="VFPE01000007">
    <property type="protein sequence ID" value="TQM19699.1"/>
    <property type="molecule type" value="Genomic_DNA"/>
</dbReference>
<keyword evidence="9 10" id="KW-0456">Lyase</keyword>
<dbReference type="GO" id="GO:0061799">
    <property type="term" value="F:cyclic pyranopterin monophosphate synthase activity"/>
    <property type="evidence" value="ECO:0007669"/>
    <property type="project" value="TreeGrafter"/>
</dbReference>
<feature type="region of interest" description="Disordered" evidence="11">
    <location>
        <begin position="1"/>
        <end position="43"/>
    </location>
</feature>
<feature type="binding site" evidence="10">
    <location>
        <position position="236"/>
    </location>
    <ligand>
        <name>GTP</name>
        <dbReference type="ChEBI" id="CHEBI:37565"/>
    </ligand>
</feature>
<comment type="pathway">
    <text evidence="10">Cofactor biosynthesis; molybdopterin biosynthesis.</text>
</comment>
<feature type="binding site" evidence="10">
    <location>
        <position position="101"/>
    </location>
    <ligand>
        <name>[4Fe-4S] cluster</name>
        <dbReference type="ChEBI" id="CHEBI:49883"/>
        <label>1</label>
        <note>4Fe-4S-S-AdoMet</note>
    </ligand>
</feature>
<feature type="binding site" evidence="10">
    <location>
        <position position="350"/>
    </location>
    <ligand>
        <name>[4Fe-4S] cluster</name>
        <dbReference type="ChEBI" id="CHEBI:49883"/>
        <label>2</label>
        <note>4Fe-4S-substrate</note>
    </ligand>
</feature>
<comment type="subunit">
    <text evidence="10">Monomer and homodimer.</text>
</comment>
<dbReference type="GO" id="GO:0046872">
    <property type="term" value="F:metal ion binding"/>
    <property type="evidence" value="ECO:0007669"/>
    <property type="project" value="UniProtKB-KW"/>
</dbReference>
<comment type="similarity">
    <text evidence="10">Belongs to the radical SAM superfamily. MoaA family.</text>
</comment>
<dbReference type="UniPathway" id="UPA00344"/>
<reference evidence="13 14" key="1">
    <citation type="submission" date="2019-06" db="EMBL/GenBank/DDBJ databases">
        <title>Sequencing the genomes of 1000 actinobacteria strains.</title>
        <authorList>
            <person name="Klenk H.-P."/>
        </authorList>
    </citation>
    <scope>NUCLEOTIDE SEQUENCE [LARGE SCALE GENOMIC DNA]</scope>
    <source>
        <strain evidence="13 14">DSM 105492</strain>
    </source>
</reference>
<comment type="catalytic activity">
    <reaction evidence="10">
        <text>GTP + AH2 + S-adenosyl-L-methionine = (8S)-3',8-cyclo-7,8-dihydroguanosine 5'-triphosphate + 5'-deoxyadenosine + L-methionine + A + H(+)</text>
        <dbReference type="Rhea" id="RHEA:49576"/>
        <dbReference type="ChEBI" id="CHEBI:13193"/>
        <dbReference type="ChEBI" id="CHEBI:15378"/>
        <dbReference type="ChEBI" id="CHEBI:17319"/>
        <dbReference type="ChEBI" id="CHEBI:17499"/>
        <dbReference type="ChEBI" id="CHEBI:37565"/>
        <dbReference type="ChEBI" id="CHEBI:57844"/>
        <dbReference type="ChEBI" id="CHEBI:59789"/>
        <dbReference type="ChEBI" id="CHEBI:131766"/>
        <dbReference type="EC" id="4.1.99.22"/>
    </reaction>
</comment>
<dbReference type="SFLD" id="SFLDG01383">
    <property type="entry name" value="cyclic_pyranopterin_phosphate"/>
    <property type="match status" value="1"/>
</dbReference>
<dbReference type="InterPro" id="IPR013785">
    <property type="entry name" value="Aldolase_TIM"/>
</dbReference>
<keyword evidence="4 10" id="KW-0547">Nucleotide-binding</keyword>